<evidence type="ECO:0000313" key="14">
    <source>
        <dbReference type="Proteomes" id="UP001151287"/>
    </source>
</evidence>
<dbReference type="InterPro" id="IPR050651">
    <property type="entry name" value="Plant_Cytochrome_P450_Monoox"/>
</dbReference>
<evidence type="ECO:0000256" key="10">
    <source>
        <dbReference type="PIRSR" id="PIRSR602401-1"/>
    </source>
</evidence>
<evidence type="ECO:0008006" key="15">
    <source>
        <dbReference type="Google" id="ProtNLM"/>
    </source>
</evidence>
<dbReference type="PANTHER" id="PTHR47947:SF62">
    <property type="entry name" value="CYTOCHROME P450, FAMILY 81, SUBFAMILY D, POLYPEPTIDE 5"/>
    <property type="match status" value="1"/>
</dbReference>
<comment type="caution">
    <text evidence="13">The sequence shown here is derived from an EMBL/GenBank/DDBJ whole genome shotgun (WGS) entry which is preliminary data.</text>
</comment>
<evidence type="ECO:0000256" key="7">
    <source>
        <dbReference type="ARBA" id="ARBA00023002"/>
    </source>
</evidence>
<dbReference type="GO" id="GO:0004497">
    <property type="term" value="F:monooxygenase activity"/>
    <property type="evidence" value="ECO:0007669"/>
    <property type="project" value="UniProtKB-KW"/>
</dbReference>
<evidence type="ECO:0000256" key="4">
    <source>
        <dbReference type="ARBA" id="ARBA00022692"/>
    </source>
</evidence>
<dbReference type="Pfam" id="PF00067">
    <property type="entry name" value="p450"/>
    <property type="match status" value="1"/>
</dbReference>
<accession>A0A9Q0HL29</accession>
<evidence type="ECO:0000256" key="2">
    <source>
        <dbReference type="ARBA" id="ARBA00010617"/>
    </source>
</evidence>
<reference evidence="13" key="1">
    <citation type="journal article" date="2022" name="Cell">
        <title>Repeat-based holocentromeres influence genome architecture and karyotype evolution.</title>
        <authorList>
            <person name="Hofstatter P.G."/>
            <person name="Thangavel G."/>
            <person name="Lux T."/>
            <person name="Neumann P."/>
            <person name="Vondrak T."/>
            <person name="Novak P."/>
            <person name="Zhang M."/>
            <person name="Costa L."/>
            <person name="Castellani M."/>
            <person name="Scott A."/>
            <person name="Toegelov H."/>
            <person name="Fuchs J."/>
            <person name="Mata-Sucre Y."/>
            <person name="Dias Y."/>
            <person name="Vanzela A.L.L."/>
            <person name="Huettel B."/>
            <person name="Almeida C.C.S."/>
            <person name="Simkova H."/>
            <person name="Souza G."/>
            <person name="Pedrosa-Harand A."/>
            <person name="Macas J."/>
            <person name="Mayer K.F.X."/>
            <person name="Houben A."/>
            <person name="Marques A."/>
        </authorList>
    </citation>
    <scope>NUCLEOTIDE SEQUENCE</scope>
    <source>
        <strain evidence="13">RhyBre1mFocal</strain>
    </source>
</reference>
<evidence type="ECO:0000256" key="6">
    <source>
        <dbReference type="ARBA" id="ARBA00022989"/>
    </source>
</evidence>
<dbReference type="EMBL" id="JAMQYH010000004">
    <property type="protein sequence ID" value="KAJ1690207.1"/>
    <property type="molecule type" value="Genomic_DNA"/>
</dbReference>
<dbReference type="PANTHER" id="PTHR47947">
    <property type="entry name" value="CYTOCHROME P450 82C3-RELATED"/>
    <property type="match status" value="1"/>
</dbReference>
<name>A0A9Q0HL29_9POAL</name>
<keyword evidence="11" id="KW-0503">Monooxygenase</keyword>
<comment type="similarity">
    <text evidence="2 11">Belongs to the cytochrome P450 family.</text>
</comment>
<gene>
    <name evidence="13" type="ORF">LUZ63_014362</name>
</gene>
<evidence type="ECO:0000313" key="13">
    <source>
        <dbReference type="EMBL" id="KAJ1690207.1"/>
    </source>
</evidence>
<feature type="binding site" description="axial binding residue" evidence="10">
    <location>
        <position position="440"/>
    </location>
    <ligand>
        <name>heme</name>
        <dbReference type="ChEBI" id="CHEBI:30413"/>
    </ligand>
    <ligandPart>
        <name>Fe</name>
        <dbReference type="ChEBI" id="CHEBI:18248"/>
    </ligandPart>
</feature>
<dbReference type="Gene3D" id="1.10.630.10">
    <property type="entry name" value="Cytochrome P450"/>
    <property type="match status" value="1"/>
</dbReference>
<dbReference type="PRINTS" id="PR00385">
    <property type="entry name" value="P450"/>
</dbReference>
<protein>
    <recommendedName>
        <fullName evidence="15">Cytochrome P450</fullName>
    </recommendedName>
</protein>
<dbReference type="InterPro" id="IPR036396">
    <property type="entry name" value="Cyt_P450_sf"/>
</dbReference>
<keyword evidence="6 12" id="KW-1133">Transmembrane helix</keyword>
<evidence type="ECO:0000256" key="5">
    <source>
        <dbReference type="ARBA" id="ARBA00022723"/>
    </source>
</evidence>
<evidence type="ECO:0000256" key="9">
    <source>
        <dbReference type="ARBA" id="ARBA00023136"/>
    </source>
</evidence>
<keyword evidence="4 12" id="KW-0812">Transmembrane</keyword>
<keyword evidence="9 12" id="KW-0472">Membrane</keyword>
<evidence type="ECO:0000256" key="8">
    <source>
        <dbReference type="ARBA" id="ARBA00023004"/>
    </source>
</evidence>
<dbReference type="InterPro" id="IPR017972">
    <property type="entry name" value="Cyt_P450_CS"/>
</dbReference>
<dbReference type="AlphaFoldDB" id="A0A9Q0HL29"/>
<keyword evidence="14" id="KW-1185">Reference proteome</keyword>
<keyword evidence="8 10" id="KW-0408">Iron</keyword>
<dbReference type="OrthoDB" id="1055148at2759"/>
<dbReference type="GO" id="GO:0016705">
    <property type="term" value="F:oxidoreductase activity, acting on paired donors, with incorporation or reduction of molecular oxygen"/>
    <property type="evidence" value="ECO:0007669"/>
    <property type="project" value="InterPro"/>
</dbReference>
<comment type="subcellular location">
    <subcellularLocation>
        <location evidence="1">Membrane</location>
        <topology evidence="1">Single-pass membrane protein</topology>
    </subcellularLocation>
</comment>
<evidence type="ECO:0000256" key="3">
    <source>
        <dbReference type="ARBA" id="ARBA00022617"/>
    </source>
</evidence>
<dbReference type="GO" id="GO:0016020">
    <property type="term" value="C:membrane"/>
    <property type="evidence" value="ECO:0007669"/>
    <property type="project" value="UniProtKB-SubCell"/>
</dbReference>
<feature type="transmembrane region" description="Helical" evidence="12">
    <location>
        <begin position="6"/>
        <end position="23"/>
    </location>
</feature>
<dbReference type="PRINTS" id="PR00463">
    <property type="entry name" value="EP450I"/>
</dbReference>
<dbReference type="InterPro" id="IPR002401">
    <property type="entry name" value="Cyt_P450_E_grp-I"/>
</dbReference>
<evidence type="ECO:0000256" key="1">
    <source>
        <dbReference type="ARBA" id="ARBA00004167"/>
    </source>
</evidence>
<dbReference type="GO" id="GO:0020037">
    <property type="term" value="F:heme binding"/>
    <property type="evidence" value="ECO:0007669"/>
    <property type="project" value="InterPro"/>
</dbReference>
<keyword evidence="5 10" id="KW-0479">Metal-binding</keyword>
<evidence type="ECO:0000256" key="11">
    <source>
        <dbReference type="RuleBase" id="RU000461"/>
    </source>
</evidence>
<sequence length="504" mass="57085">MEALHLIAIFLFSYLLLKLFFLAPKAKHKAKLPPSPPSLPIIGHLHLLKKPLHHSISLLAARYGPILYLRLGYRPTLVISSPQLVEECFTTNDVALANRPNFPSVKELSNNYSNLIFSNYGPSWRHLRKTVTVQILSNHRLLLSTSARNYEARYLVHRLFVGSAADKSAFNKVNIKVIAFEFVLNIVMGMIAGKRYYGEEAKDWEEARRFRQMIEEFFALAPGSTLMDFFPWLRLVDSISSHRRLKLLVKKRNEFSQRLIDEIRKGIDAQKKKTMIGDLLGLQDREPGGYNDDLIRSLSLILLQAGTESSSNTIEWAMSHLLNNPHVLAKAQHEIQMVVGRERLVEESDVPSLPYLQAIINETLRLHPAAPLNVPHESAAECIIGGYKIPIGTTLLINIYAIHRDPSIWKDPTEFKPERFENGKAEGMWLLPFGMGRRKCPGEGLALKMIALALGTLIQCFEWERIGAKEVDMTESSGIVVPKAVRLDTMYRPRPDMIPLLSGL</sequence>
<keyword evidence="3 10" id="KW-0349">Heme</keyword>
<comment type="cofactor">
    <cofactor evidence="10">
        <name>heme</name>
        <dbReference type="ChEBI" id="CHEBI:30413"/>
    </cofactor>
</comment>
<proteinExistence type="inferred from homology"/>
<dbReference type="Proteomes" id="UP001151287">
    <property type="component" value="Unassembled WGS sequence"/>
</dbReference>
<dbReference type="PROSITE" id="PS00086">
    <property type="entry name" value="CYTOCHROME_P450"/>
    <property type="match status" value="1"/>
</dbReference>
<dbReference type="FunFam" id="1.10.630.10:FF:000026">
    <property type="entry name" value="Cytochrome P450 82C4"/>
    <property type="match status" value="1"/>
</dbReference>
<organism evidence="13 14">
    <name type="scientific">Rhynchospora breviuscula</name>
    <dbReference type="NCBI Taxonomy" id="2022672"/>
    <lineage>
        <taxon>Eukaryota</taxon>
        <taxon>Viridiplantae</taxon>
        <taxon>Streptophyta</taxon>
        <taxon>Embryophyta</taxon>
        <taxon>Tracheophyta</taxon>
        <taxon>Spermatophyta</taxon>
        <taxon>Magnoliopsida</taxon>
        <taxon>Liliopsida</taxon>
        <taxon>Poales</taxon>
        <taxon>Cyperaceae</taxon>
        <taxon>Cyperoideae</taxon>
        <taxon>Rhynchosporeae</taxon>
        <taxon>Rhynchospora</taxon>
    </lineage>
</organism>
<dbReference type="InterPro" id="IPR001128">
    <property type="entry name" value="Cyt_P450"/>
</dbReference>
<feature type="transmembrane region" description="Helical" evidence="12">
    <location>
        <begin position="177"/>
        <end position="197"/>
    </location>
</feature>
<keyword evidence="7 11" id="KW-0560">Oxidoreductase</keyword>
<dbReference type="GO" id="GO:0005506">
    <property type="term" value="F:iron ion binding"/>
    <property type="evidence" value="ECO:0007669"/>
    <property type="project" value="InterPro"/>
</dbReference>
<evidence type="ECO:0000256" key="12">
    <source>
        <dbReference type="SAM" id="Phobius"/>
    </source>
</evidence>
<dbReference type="SUPFAM" id="SSF48264">
    <property type="entry name" value="Cytochrome P450"/>
    <property type="match status" value="1"/>
</dbReference>